<evidence type="ECO:0000259" key="1">
    <source>
        <dbReference type="Pfam" id="PF07978"/>
    </source>
</evidence>
<comment type="caution">
    <text evidence="2">The sequence shown here is derived from an EMBL/GenBank/DDBJ whole genome shotgun (WGS) entry which is preliminary data.</text>
</comment>
<evidence type="ECO:0000313" key="3">
    <source>
        <dbReference type="Proteomes" id="UP001555786"/>
    </source>
</evidence>
<feature type="domain" description="NIPSNAP" evidence="1">
    <location>
        <begin position="3"/>
        <end position="105"/>
    </location>
</feature>
<dbReference type="InterPro" id="IPR011008">
    <property type="entry name" value="Dimeric_a/b-barrel"/>
</dbReference>
<dbReference type="Proteomes" id="UP001555786">
    <property type="component" value="Unassembled WGS sequence"/>
</dbReference>
<accession>A0ABV3PH43</accession>
<dbReference type="InterPro" id="IPR012577">
    <property type="entry name" value="NIPSNAP"/>
</dbReference>
<gene>
    <name evidence="2" type="ORF">ABXS05_05375</name>
</gene>
<sequence length="108" mass="12985">MIYQLRIYEIFEHNKAAFHARFRDHAVRIMKTYGFDFASLWETTTPERTEFVYLLRWPDAETMKASWDRFMADQEWQRIKDETVARDGKMVGVIEDRAMQAVDYAPLI</sequence>
<organism evidence="2 3">
    <name type="scientific">Labrys neptuniae</name>
    <dbReference type="NCBI Taxonomy" id="376174"/>
    <lineage>
        <taxon>Bacteria</taxon>
        <taxon>Pseudomonadati</taxon>
        <taxon>Pseudomonadota</taxon>
        <taxon>Alphaproteobacteria</taxon>
        <taxon>Hyphomicrobiales</taxon>
        <taxon>Xanthobacteraceae</taxon>
        <taxon>Labrys</taxon>
    </lineage>
</organism>
<reference evidence="2 3" key="1">
    <citation type="submission" date="2024-07" db="EMBL/GenBank/DDBJ databases">
        <title>Description of Labrys sedimenti sp. nov., isolated from a diclofenac-degrading enrichment culture.</title>
        <authorList>
            <person name="Tancsics A."/>
            <person name="Csepanyi A."/>
        </authorList>
    </citation>
    <scope>NUCLEOTIDE SEQUENCE [LARGE SCALE GENOMIC DNA]</scope>
    <source>
        <strain evidence="2 3">LMG 23578</strain>
    </source>
</reference>
<evidence type="ECO:0000313" key="2">
    <source>
        <dbReference type="EMBL" id="MEW9304957.1"/>
    </source>
</evidence>
<protein>
    <submittedName>
        <fullName evidence="2">NIPSNAP family protein</fullName>
    </submittedName>
</protein>
<dbReference type="RefSeq" id="WP_367623175.1">
    <property type="nucleotide sequence ID" value="NZ_JBFNQD010000001.1"/>
</dbReference>
<dbReference type="Pfam" id="PF07978">
    <property type="entry name" value="NIPSNAP"/>
    <property type="match status" value="1"/>
</dbReference>
<keyword evidence="3" id="KW-1185">Reference proteome</keyword>
<proteinExistence type="predicted"/>
<name>A0ABV3PH43_9HYPH</name>
<dbReference type="SUPFAM" id="SSF54909">
    <property type="entry name" value="Dimeric alpha+beta barrel"/>
    <property type="match status" value="1"/>
</dbReference>
<dbReference type="EMBL" id="JBFNQD010000001">
    <property type="protein sequence ID" value="MEW9304957.1"/>
    <property type="molecule type" value="Genomic_DNA"/>
</dbReference>
<dbReference type="Gene3D" id="3.30.70.100">
    <property type="match status" value="1"/>
</dbReference>